<dbReference type="GO" id="GO:0003677">
    <property type="term" value="F:DNA binding"/>
    <property type="evidence" value="ECO:0007669"/>
    <property type="project" value="UniProtKB-KW"/>
</dbReference>
<evidence type="ECO:0000313" key="6">
    <source>
        <dbReference type="Proteomes" id="UP000238220"/>
    </source>
</evidence>
<keyword evidence="3" id="KW-0804">Transcription</keyword>
<sequence length="895" mass="99637">MDAVTPPAEVFTHKFFAPPSYPGAIHRRELLERLFRQPGYGVVVVQAPAGHGKSTLLQQAKSLADQQGALTGWLAFDEADNDMRRFTVHMQALVEGLGRQDAAADGPPGTRRRLSDWMSTQLVQFDRPVRLFFDEFQVLNSRGVLTAFRDLLERIPENVTIFIGSRALPEIGLARLMVNNQALVLRADDLRFTHDEAQQFFSQARDLGISPQELDAIYRQTEGWPAALQLFRLSLASPSVRRSLSGMSGYKPRELAEYLADNVLTLQTPRVQEFLRRSSVLTRLSADLCDHVTGWQDSQSILLFLERSGLFLRSLDSDLCWFKYHTLFSSFLAEQVRSEEPEALLEVHQRAADWFHGHGMHEDALHHAIAARNYGFATDIMNVWADRLIADANLVTMERWSDNLPLDQIAKRPELAIKIAWALIFLRRHHKLRPILGTLEEVSQESETLVARSMLSLVLDDMPRAFGQVDQIPIAGQQPVGFRAFELGAAANLSAYRALCAGDFDKASELLNIARSYGERGEAAFSGGYTVAVGGMNLVMQGRLAEALARYRAGMSAHHLDLEKPFATGSLVSCFISALYESNDLDTAESMFTQFHDVIADGVLLDFMVPGYIAMARIQDVRGRPNRTEEILAEAEQIAHTAGWPRLMRIVSWERVRRLLLAGEIDRAQAIASRIPRQPEFALPEGWMIYTEATEGDAIGAIRVALHGGNLDTALAQLASELAVAQRQGRSYRQIKLLVLDALAQRARGNDNHAHRSLHRALQLAEPGGFLRLFLDEGEKVLPLLRDEHAALAGNSSAESSALRAFVARLLDAAGQHADTSAHPTDSGFQPLEPLTDREKQILVYLANGVSNKEMARRIFVSENTVKFHLKNIYSKLAVASRLQAINAARQMGLL</sequence>
<proteinExistence type="predicted"/>
<keyword evidence="2" id="KW-0238">DNA-binding</keyword>
<gene>
    <name evidence="5" type="ORF">C3942_10030</name>
</gene>
<dbReference type="PANTHER" id="PTHR44688">
    <property type="entry name" value="DNA-BINDING TRANSCRIPTIONAL ACTIVATOR DEVR_DOSR"/>
    <property type="match status" value="1"/>
</dbReference>
<dbReference type="Proteomes" id="UP000238220">
    <property type="component" value="Unassembled WGS sequence"/>
</dbReference>
<dbReference type="InterPro" id="IPR000792">
    <property type="entry name" value="Tscrpt_reg_LuxR_C"/>
</dbReference>
<dbReference type="SMART" id="SM00421">
    <property type="entry name" value="HTH_LUXR"/>
    <property type="match status" value="1"/>
</dbReference>
<evidence type="ECO:0000313" key="5">
    <source>
        <dbReference type="EMBL" id="PPE74352.1"/>
    </source>
</evidence>
<dbReference type="PROSITE" id="PS50043">
    <property type="entry name" value="HTH_LUXR_2"/>
    <property type="match status" value="1"/>
</dbReference>
<dbReference type="GO" id="GO:0006355">
    <property type="term" value="P:regulation of DNA-templated transcription"/>
    <property type="evidence" value="ECO:0007669"/>
    <property type="project" value="InterPro"/>
</dbReference>
<evidence type="ECO:0000256" key="2">
    <source>
        <dbReference type="ARBA" id="ARBA00023125"/>
    </source>
</evidence>
<comment type="caution">
    <text evidence="5">The sequence shown here is derived from an EMBL/GenBank/DDBJ whole genome shotgun (WGS) entry which is preliminary data.</text>
</comment>
<dbReference type="Pfam" id="PF17874">
    <property type="entry name" value="TPR_MalT"/>
    <property type="match status" value="1"/>
</dbReference>
<dbReference type="InterPro" id="IPR016032">
    <property type="entry name" value="Sig_transdc_resp-reg_C-effctor"/>
</dbReference>
<dbReference type="InterPro" id="IPR036388">
    <property type="entry name" value="WH-like_DNA-bd_sf"/>
</dbReference>
<evidence type="ECO:0000256" key="3">
    <source>
        <dbReference type="ARBA" id="ARBA00023163"/>
    </source>
</evidence>
<dbReference type="InterPro" id="IPR011990">
    <property type="entry name" value="TPR-like_helical_dom_sf"/>
</dbReference>
<dbReference type="RefSeq" id="WP_104230240.1">
    <property type="nucleotide sequence ID" value="NZ_PSNW01000004.1"/>
</dbReference>
<dbReference type="InterPro" id="IPR041617">
    <property type="entry name" value="TPR_MalT"/>
</dbReference>
<dbReference type="EMBL" id="PSNW01000004">
    <property type="protein sequence ID" value="PPE74352.1"/>
    <property type="molecule type" value="Genomic_DNA"/>
</dbReference>
<keyword evidence="1" id="KW-0805">Transcription regulation</keyword>
<evidence type="ECO:0000259" key="4">
    <source>
        <dbReference type="PROSITE" id="PS50043"/>
    </source>
</evidence>
<dbReference type="SUPFAM" id="SSF46894">
    <property type="entry name" value="C-terminal effector domain of the bipartite response regulators"/>
    <property type="match status" value="1"/>
</dbReference>
<dbReference type="Gene3D" id="1.10.10.10">
    <property type="entry name" value="Winged helix-like DNA-binding domain superfamily/Winged helix DNA-binding domain"/>
    <property type="match status" value="1"/>
</dbReference>
<dbReference type="InterPro" id="IPR027417">
    <property type="entry name" value="P-loop_NTPase"/>
</dbReference>
<dbReference type="Gene3D" id="1.25.40.10">
    <property type="entry name" value="Tetratricopeptide repeat domain"/>
    <property type="match status" value="1"/>
</dbReference>
<dbReference type="PANTHER" id="PTHR44688:SF16">
    <property type="entry name" value="DNA-BINDING TRANSCRIPTIONAL ACTIVATOR DEVR_DOSR"/>
    <property type="match status" value="1"/>
</dbReference>
<dbReference type="SUPFAM" id="SSF52540">
    <property type="entry name" value="P-loop containing nucleoside triphosphate hydrolases"/>
    <property type="match status" value="1"/>
</dbReference>
<dbReference type="Pfam" id="PF25873">
    <property type="entry name" value="WHD_MalT"/>
    <property type="match status" value="1"/>
</dbReference>
<evidence type="ECO:0000256" key="1">
    <source>
        <dbReference type="ARBA" id="ARBA00023015"/>
    </source>
</evidence>
<dbReference type="AlphaFoldDB" id="A0A2S5THC5"/>
<organism evidence="5 6">
    <name type="scientific">Solimonas fluminis</name>
    <dbReference type="NCBI Taxonomy" id="2086571"/>
    <lineage>
        <taxon>Bacteria</taxon>
        <taxon>Pseudomonadati</taxon>
        <taxon>Pseudomonadota</taxon>
        <taxon>Gammaproteobacteria</taxon>
        <taxon>Nevskiales</taxon>
        <taxon>Nevskiaceae</taxon>
        <taxon>Solimonas</taxon>
    </lineage>
</organism>
<reference evidence="5 6" key="1">
    <citation type="submission" date="2018-02" db="EMBL/GenBank/DDBJ databases">
        <title>Genome sequencing of Solimonas sp. HR-BB.</title>
        <authorList>
            <person name="Lee Y."/>
            <person name="Jeon C.O."/>
        </authorList>
    </citation>
    <scope>NUCLEOTIDE SEQUENCE [LARGE SCALE GENOMIC DNA]</scope>
    <source>
        <strain evidence="5 6">HR-BB</strain>
    </source>
</reference>
<keyword evidence="6" id="KW-1185">Reference proteome</keyword>
<accession>A0A2S5THC5</accession>
<protein>
    <submittedName>
        <fullName evidence="5">LuxR family transcriptional regulator</fullName>
    </submittedName>
</protein>
<dbReference type="Pfam" id="PF00196">
    <property type="entry name" value="GerE"/>
    <property type="match status" value="1"/>
</dbReference>
<dbReference type="InterPro" id="IPR059106">
    <property type="entry name" value="WHD_MalT"/>
</dbReference>
<dbReference type="CDD" id="cd06170">
    <property type="entry name" value="LuxR_C_like"/>
    <property type="match status" value="1"/>
</dbReference>
<dbReference type="OrthoDB" id="1123107at2"/>
<feature type="domain" description="HTH luxR-type" evidence="4">
    <location>
        <begin position="828"/>
        <end position="893"/>
    </location>
</feature>
<dbReference type="PRINTS" id="PR00038">
    <property type="entry name" value="HTHLUXR"/>
</dbReference>
<name>A0A2S5THC5_9GAMM</name>